<gene>
    <name evidence="11" type="ORF">DFP98_103341</name>
</gene>
<keyword evidence="4 9" id="KW-0812">Transmembrane</keyword>
<evidence type="ECO:0000256" key="3">
    <source>
        <dbReference type="ARBA" id="ARBA00022448"/>
    </source>
</evidence>
<dbReference type="OrthoDB" id="2035889at2"/>
<dbReference type="SMART" id="SM00382">
    <property type="entry name" value="AAA"/>
    <property type="match status" value="1"/>
</dbReference>
<keyword evidence="8 9" id="KW-0472">Membrane</keyword>
<dbReference type="InterPro" id="IPR003593">
    <property type="entry name" value="AAA+_ATPase"/>
</dbReference>
<evidence type="ECO:0000256" key="4">
    <source>
        <dbReference type="ARBA" id="ARBA00022692"/>
    </source>
</evidence>
<dbReference type="GO" id="GO:0042626">
    <property type="term" value="F:ATPase-coupled transmembrane transporter activity"/>
    <property type="evidence" value="ECO:0007669"/>
    <property type="project" value="TreeGrafter"/>
</dbReference>
<organism evidence="11 12">
    <name type="scientific">Cohnella phaseoli</name>
    <dbReference type="NCBI Taxonomy" id="456490"/>
    <lineage>
        <taxon>Bacteria</taxon>
        <taxon>Bacillati</taxon>
        <taxon>Bacillota</taxon>
        <taxon>Bacilli</taxon>
        <taxon>Bacillales</taxon>
        <taxon>Paenibacillaceae</taxon>
        <taxon>Cohnella</taxon>
    </lineage>
</organism>
<keyword evidence="6 11" id="KW-0067">ATP-binding</keyword>
<name>A0A3D9KKT7_9BACL</name>
<dbReference type="GO" id="GO:0005524">
    <property type="term" value="F:ATP binding"/>
    <property type="evidence" value="ECO:0007669"/>
    <property type="project" value="UniProtKB-KW"/>
</dbReference>
<feature type="transmembrane region" description="Helical" evidence="9">
    <location>
        <begin position="417"/>
        <end position="436"/>
    </location>
</feature>
<dbReference type="InterPro" id="IPR027417">
    <property type="entry name" value="P-loop_NTPase"/>
</dbReference>
<dbReference type="RefSeq" id="WP_116059598.1">
    <property type="nucleotide sequence ID" value="NZ_QRDZ01000003.1"/>
</dbReference>
<dbReference type="GO" id="GO:0043190">
    <property type="term" value="C:ATP-binding cassette (ABC) transporter complex"/>
    <property type="evidence" value="ECO:0007669"/>
    <property type="project" value="TreeGrafter"/>
</dbReference>
<dbReference type="GO" id="GO:0016887">
    <property type="term" value="F:ATP hydrolysis activity"/>
    <property type="evidence" value="ECO:0007669"/>
    <property type="project" value="InterPro"/>
</dbReference>
<accession>A0A3D9KKT7</accession>
<dbReference type="PANTHER" id="PTHR43553">
    <property type="entry name" value="HEAVY METAL TRANSPORTER"/>
    <property type="match status" value="1"/>
</dbReference>
<dbReference type="PANTHER" id="PTHR43553:SF24">
    <property type="entry name" value="ENERGY-COUPLING FACTOR TRANSPORTER ATP-BINDING PROTEIN ECFA1"/>
    <property type="match status" value="1"/>
</dbReference>
<keyword evidence="7 9" id="KW-1133">Transmembrane helix</keyword>
<keyword evidence="3" id="KW-0813">Transport</keyword>
<sequence length="564" mass="61975">MAKVIKPHGIPLRLEGIRWRRGEEGAGEGRLEELTLTPGKIVLLMGANGAGKSTLLEKIAGLRPPEGLQATYGQEALWMRRRGIGRGRLRLNERALLCYSYASQSPEEGLFARSISDELDYSLRPYRLPPEVQAERRGDALGAVGWESEQWLARDPYLLSGGERRRTALAAVFAAPAPWLLLDEPTAGLDGAGHLVIARKLKELRSEGSGVVLVSHDSDWALPLADEVLLLDCAGMLRLCSREQLIQHPEWLAEAGMRVPAWLRTVHRLWLSGARLDRLGDPLAAAMAWPSENERGEAAESAAAVEVQSPVADSPSRERGIRHRLAGFDPRSIWLAYVLISVGLFTLRDWSGIAIGAAAVAALLLAGRVSLRRWRGVIANYAIFSILTSAIFASGAGGDWALRGEAFADTSFAFTRTLLILLLGLAIPLVMSPLSLRRSLERMTSFRNASPLWAQRGILAVTLMMRFVPVLLELWERFAKIIRARGKKMARNPVAFVRRLRDIALPFLLALFRLGDEVTLALESRGVGDGKAVVHTQQMKWRLRDYGLAAGGALLACGLWLLGR</sequence>
<evidence type="ECO:0000256" key="2">
    <source>
        <dbReference type="ARBA" id="ARBA00005417"/>
    </source>
</evidence>
<evidence type="ECO:0000259" key="10">
    <source>
        <dbReference type="PROSITE" id="PS50893"/>
    </source>
</evidence>
<comment type="caution">
    <text evidence="11">The sequence shown here is derived from an EMBL/GenBank/DDBJ whole genome shotgun (WGS) entry which is preliminary data.</text>
</comment>
<dbReference type="EMBL" id="QRDZ01000003">
    <property type="protein sequence ID" value="RED86486.1"/>
    <property type="molecule type" value="Genomic_DNA"/>
</dbReference>
<dbReference type="InterPro" id="IPR003439">
    <property type="entry name" value="ABC_transporter-like_ATP-bd"/>
</dbReference>
<feature type="transmembrane region" description="Helical" evidence="9">
    <location>
        <begin position="546"/>
        <end position="563"/>
    </location>
</feature>
<dbReference type="Proteomes" id="UP000256977">
    <property type="component" value="Unassembled WGS sequence"/>
</dbReference>
<keyword evidence="12" id="KW-1185">Reference proteome</keyword>
<keyword evidence="5" id="KW-0547">Nucleotide-binding</keyword>
<dbReference type="AlphaFoldDB" id="A0A3D9KKT7"/>
<dbReference type="Pfam" id="PF00005">
    <property type="entry name" value="ABC_tran"/>
    <property type="match status" value="1"/>
</dbReference>
<evidence type="ECO:0000256" key="7">
    <source>
        <dbReference type="ARBA" id="ARBA00022989"/>
    </source>
</evidence>
<feature type="transmembrane region" description="Helical" evidence="9">
    <location>
        <begin position="378"/>
        <end position="397"/>
    </location>
</feature>
<dbReference type="PROSITE" id="PS50893">
    <property type="entry name" value="ABC_TRANSPORTER_2"/>
    <property type="match status" value="1"/>
</dbReference>
<evidence type="ECO:0000313" key="11">
    <source>
        <dbReference type="EMBL" id="RED86486.1"/>
    </source>
</evidence>
<evidence type="ECO:0000256" key="5">
    <source>
        <dbReference type="ARBA" id="ARBA00022741"/>
    </source>
</evidence>
<protein>
    <submittedName>
        <fullName evidence="11">Energy-coupling factor transporter ATP-binding protein EcfA2</fullName>
    </submittedName>
</protein>
<dbReference type="Gene3D" id="3.40.50.300">
    <property type="entry name" value="P-loop containing nucleotide triphosphate hydrolases"/>
    <property type="match status" value="1"/>
</dbReference>
<dbReference type="InterPro" id="IPR050095">
    <property type="entry name" value="ECF_ABC_transporter_ATP-bd"/>
</dbReference>
<comment type="subcellular location">
    <subcellularLocation>
        <location evidence="1">Membrane</location>
        <topology evidence="1">Multi-pass membrane protein</topology>
    </subcellularLocation>
</comment>
<dbReference type="SUPFAM" id="SSF52540">
    <property type="entry name" value="P-loop containing nucleoside triphosphate hydrolases"/>
    <property type="match status" value="1"/>
</dbReference>
<reference evidence="11 12" key="1">
    <citation type="submission" date="2018-07" db="EMBL/GenBank/DDBJ databases">
        <title>Genomic Encyclopedia of Type Strains, Phase III (KMG-III): the genomes of soil and plant-associated and newly described type strains.</title>
        <authorList>
            <person name="Whitman W."/>
        </authorList>
    </citation>
    <scope>NUCLEOTIDE SEQUENCE [LARGE SCALE GENOMIC DNA]</scope>
    <source>
        <strain evidence="11 12">CECT 7287</strain>
    </source>
</reference>
<evidence type="ECO:0000256" key="9">
    <source>
        <dbReference type="SAM" id="Phobius"/>
    </source>
</evidence>
<evidence type="ECO:0000256" key="6">
    <source>
        <dbReference type="ARBA" id="ARBA00022840"/>
    </source>
</evidence>
<feature type="transmembrane region" description="Helical" evidence="9">
    <location>
        <begin position="353"/>
        <end position="371"/>
    </location>
</feature>
<dbReference type="CDD" id="cd16914">
    <property type="entry name" value="EcfT"/>
    <property type="match status" value="1"/>
</dbReference>
<feature type="domain" description="ABC transporter" evidence="10">
    <location>
        <begin position="12"/>
        <end position="258"/>
    </location>
</feature>
<dbReference type="InterPro" id="IPR003339">
    <property type="entry name" value="ABC/ECF_trnsptr_transmembrane"/>
</dbReference>
<evidence type="ECO:0000256" key="1">
    <source>
        <dbReference type="ARBA" id="ARBA00004141"/>
    </source>
</evidence>
<comment type="similarity">
    <text evidence="2">Belongs to the ABC transporter superfamily.</text>
</comment>
<evidence type="ECO:0000313" key="12">
    <source>
        <dbReference type="Proteomes" id="UP000256977"/>
    </source>
</evidence>
<evidence type="ECO:0000256" key="8">
    <source>
        <dbReference type="ARBA" id="ARBA00023136"/>
    </source>
</evidence>
<proteinExistence type="inferred from homology"/>